<feature type="repeat" description="WD" evidence="3">
    <location>
        <begin position="149"/>
        <end position="182"/>
    </location>
</feature>
<proteinExistence type="predicted"/>
<feature type="repeat" description="WD" evidence="3">
    <location>
        <begin position="281"/>
        <end position="315"/>
    </location>
</feature>
<dbReference type="InterPro" id="IPR019775">
    <property type="entry name" value="WD40_repeat_CS"/>
</dbReference>
<dbReference type="AlphaFoldDB" id="A0A165K107"/>
<dbReference type="InterPro" id="IPR036322">
    <property type="entry name" value="WD40_repeat_dom_sf"/>
</dbReference>
<protein>
    <submittedName>
        <fullName evidence="4">WD40 repeat-like protein</fullName>
    </submittedName>
</protein>
<dbReference type="InParanoid" id="A0A165K107"/>
<gene>
    <name evidence="4" type="ORF">CALCODRAFT_479112</name>
</gene>
<dbReference type="PRINTS" id="PR00320">
    <property type="entry name" value="GPROTEINBRPT"/>
</dbReference>
<sequence>MFVPPPQLDKSRPLVLSKNVVRPTEEDGKAPALENLHWEDVAQEFKAEGEDWYAIYNPHVRRELDVKPLHTLQHESVVCIVGFSKDGTRIVTGSHRSVDVFDAQTGRRLFALVDDTPDDTDTPGDNYMLAVCFSPDGTLVAAGGDDRKIRGHTQEIYSIAFAPDGTYVASGSGDNTVLIWEVGSPRLPPLQAGHESLPPSGVSDSRCLNISPHSTTYPGFPAAVTNMAVSPDSRLVTCGCLDSAVYIWDVRNGNMVRRLSGHTDGVYSVVFVPDGGALDYVLTVATSPDGKWVLSGSKDCSVHFWDAHSGPTQLMLQGHLNSVISVHMCTLPGGAPGQGLLATGSGDRTARVWRYRPHDGAEELVGSA</sequence>
<dbReference type="Gene3D" id="2.130.10.10">
    <property type="entry name" value="YVTN repeat-like/Quinoprotein amine dehydrogenase"/>
    <property type="match status" value="1"/>
</dbReference>
<dbReference type="PROSITE" id="PS50082">
    <property type="entry name" value="WD_REPEATS_2"/>
    <property type="match status" value="3"/>
</dbReference>
<evidence type="ECO:0000256" key="1">
    <source>
        <dbReference type="ARBA" id="ARBA00022574"/>
    </source>
</evidence>
<dbReference type="PANTHER" id="PTHR22847:SF637">
    <property type="entry name" value="WD REPEAT DOMAIN 5B"/>
    <property type="match status" value="1"/>
</dbReference>
<evidence type="ECO:0000256" key="3">
    <source>
        <dbReference type="PROSITE-ProRule" id="PRU00221"/>
    </source>
</evidence>
<dbReference type="SMART" id="SM00320">
    <property type="entry name" value="WD40"/>
    <property type="match status" value="5"/>
</dbReference>
<evidence type="ECO:0000256" key="2">
    <source>
        <dbReference type="ARBA" id="ARBA00022737"/>
    </source>
</evidence>
<feature type="repeat" description="WD" evidence="3">
    <location>
        <begin position="217"/>
        <end position="258"/>
    </location>
</feature>
<dbReference type="STRING" id="1353952.A0A165K107"/>
<dbReference type="Pfam" id="PF00400">
    <property type="entry name" value="WD40"/>
    <property type="match status" value="6"/>
</dbReference>
<evidence type="ECO:0000313" key="4">
    <source>
        <dbReference type="EMBL" id="KZT62525.1"/>
    </source>
</evidence>
<dbReference type="PANTHER" id="PTHR22847">
    <property type="entry name" value="WD40 REPEAT PROTEIN"/>
    <property type="match status" value="1"/>
</dbReference>
<organism evidence="4 5">
    <name type="scientific">Calocera cornea HHB12733</name>
    <dbReference type="NCBI Taxonomy" id="1353952"/>
    <lineage>
        <taxon>Eukaryota</taxon>
        <taxon>Fungi</taxon>
        <taxon>Dikarya</taxon>
        <taxon>Basidiomycota</taxon>
        <taxon>Agaricomycotina</taxon>
        <taxon>Dacrymycetes</taxon>
        <taxon>Dacrymycetales</taxon>
        <taxon>Dacrymycetaceae</taxon>
        <taxon>Calocera</taxon>
    </lineage>
</organism>
<dbReference type="InterPro" id="IPR015943">
    <property type="entry name" value="WD40/YVTN_repeat-like_dom_sf"/>
</dbReference>
<dbReference type="PROSITE" id="PS00678">
    <property type="entry name" value="WD_REPEATS_1"/>
    <property type="match status" value="2"/>
</dbReference>
<accession>A0A165K107</accession>
<dbReference type="PROSITE" id="PS50294">
    <property type="entry name" value="WD_REPEATS_REGION"/>
    <property type="match status" value="2"/>
</dbReference>
<dbReference type="InterPro" id="IPR020472">
    <property type="entry name" value="WD40_PAC1"/>
</dbReference>
<dbReference type="OrthoDB" id="17410at2759"/>
<dbReference type="CDD" id="cd00200">
    <property type="entry name" value="WD40"/>
    <property type="match status" value="1"/>
</dbReference>
<evidence type="ECO:0000313" key="5">
    <source>
        <dbReference type="Proteomes" id="UP000076842"/>
    </source>
</evidence>
<reference evidence="4 5" key="1">
    <citation type="journal article" date="2016" name="Mol. Biol. Evol.">
        <title>Comparative Genomics of Early-Diverging Mushroom-Forming Fungi Provides Insights into the Origins of Lignocellulose Decay Capabilities.</title>
        <authorList>
            <person name="Nagy L.G."/>
            <person name="Riley R."/>
            <person name="Tritt A."/>
            <person name="Adam C."/>
            <person name="Daum C."/>
            <person name="Floudas D."/>
            <person name="Sun H."/>
            <person name="Yadav J.S."/>
            <person name="Pangilinan J."/>
            <person name="Larsson K.H."/>
            <person name="Matsuura K."/>
            <person name="Barry K."/>
            <person name="Labutti K."/>
            <person name="Kuo R."/>
            <person name="Ohm R.A."/>
            <person name="Bhattacharya S.S."/>
            <person name="Shirouzu T."/>
            <person name="Yoshinaga Y."/>
            <person name="Martin F.M."/>
            <person name="Grigoriev I.V."/>
            <person name="Hibbett D.S."/>
        </authorList>
    </citation>
    <scope>NUCLEOTIDE SEQUENCE [LARGE SCALE GENOMIC DNA]</scope>
    <source>
        <strain evidence="4 5">HHB12733</strain>
    </source>
</reference>
<keyword evidence="2" id="KW-0677">Repeat</keyword>
<keyword evidence="1 3" id="KW-0853">WD repeat</keyword>
<name>A0A165K107_9BASI</name>
<dbReference type="InterPro" id="IPR001680">
    <property type="entry name" value="WD40_rpt"/>
</dbReference>
<dbReference type="Proteomes" id="UP000076842">
    <property type="component" value="Unassembled WGS sequence"/>
</dbReference>
<keyword evidence="5" id="KW-1185">Reference proteome</keyword>
<dbReference type="EMBL" id="KV423916">
    <property type="protein sequence ID" value="KZT62525.1"/>
    <property type="molecule type" value="Genomic_DNA"/>
</dbReference>
<dbReference type="SUPFAM" id="SSF50978">
    <property type="entry name" value="WD40 repeat-like"/>
    <property type="match status" value="1"/>
</dbReference>